<accession>A0A1V6SYS7</accession>
<sequence length="398" mass="46112">MMRRSQHPSEPSHRSGYSKKERIQQLEHEGNVKDGQIASLQEDNQRIYAQLKAAETEIKEFRIIQMQTNDAPRKVQASVFESQDQPQWSLDSDDKIRQQLKGLEGEVKAWCRNSSVKSLDMAIEAMQGKIPSEWNAVLRYDGKLLARNDQHFPPLLLQALLTDCIYSNIFANPFFFLQWRTKIAQADKSTASATEDLDRQNLIEVILQEILQGNPVESHSWRCQLLRLLDPKVKEDEGESPQLQLTREKTQQARERAAKYFTDLFLDSSARYLIFFNPENMVSQEDLKQIFLNAAHLSYKLWLRKCYVEVQGIGSLPHVYRHDLKHILKAHALHNAYLDRDEKGLDDTLVRLVVHPALIVHGSSDGTNYESSRIWKEAVVWMGPRDIISRVQEKIWLP</sequence>
<reference evidence="3" key="1">
    <citation type="journal article" date="2017" name="Nat. Microbiol.">
        <title>Global analysis of biosynthetic gene clusters reveals vast potential of secondary metabolite production in Penicillium species.</title>
        <authorList>
            <person name="Nielsen J.C."/>
            <person name="Grijseels S."/>
            <person name="Prigent S."/>
            <person name="Ji B."/>
            <person name="Dainat J."/>
            <person name="Nielsen K.F."/>
            <person name="Frisvad J.C."/>
            <person name="Workman M."/>
            <person name="Nielsen J."/>
        </authorList>
    </citation>
    <scope>NUCLEOTIDE SEQUENCE [LARGE SCALE GENOMIC DNA]</scope>
    <source>
        <strain evidence="3">IBT 24891</strain>
    </source>
</reference>
<dbReference type="STRING" id="303698.A0A1V6SYS7"/>
<gene>
    <name evidence="2" type="ORF">PENSTE_c016G06045</name>
</gene>
<organism evidence="2 3">
    <name type="scientific">Penicillium steckii</name>
    <dbReference type="NCBI Taxonomy" id="303698"/>
    <lineage>
        <taxon>Eukaryota</taxon>
        <taxon>Fungi</taxon>
        <taxon>Dikarya</taxon>
        <taxon>Ascomycota</taxon>
        <taxon>Pezizomycotina</taxon>
        <taxon>Eurotiomycetes</taxon>
        <taxon>Eurotiomycetidae</taxon>
        <taxon>Eurotiales</taxon>
        <taxon>Aspergillaceae</taxon>
        <taxon>Penicillium</taxon>
    </lineage>
</organism>
<dbReference type="EMBL" id="MLKD01000016">
    <property type="protein sequence ID" value="OQE19116.1"/>
    <property type="molecule type" value="Genomic_DNA"/>
</dbReference>
<evidence type="ECO:0000256" key="1">
    <source>
        <dbReference type="SAM" id="MobiDB-lite"/>
    </source>
</evidence>
<protein>
    <submittedName>
        <fullName evidence="2">Uncharacterized protein</fullName>
    </submittedName>
</protein>
<evidence type="ECO:0000313" key="2">
    <source>
        <dbReference type="EMBL" id="OQE19116.1"/>
    </source>
</evidence>
<dbReference type="Proteomes" id="UP000191285">
    <property type="component" value="Unassembled WGS sequence"/>
</dbReference>
<feature type="region of interest" description="Disordered" evidence="1">
    <location>
        <begin position="1"/>
        <end position="37"/>
    </location>
</feature>
<dbReference type="OrthoDB" id="4156714at2759"/>
<comment type="caution">
    <text evidence="2">The sequence shown here is derived from an EMBL/GenBank/DDBJ whole genome shotgun (WGS) entry which is preliminary data.</text>
</comment>
<proteinExistence type="predicted"/>
<evidence type="ECO:0000313" key="3">
    <source>
        <dbReference type="Proteomes" id="UP000191285"/>
    </source>
</evidence>
<feature type="compositionally biased region" description="Basic and acidic residues" evidence="1">
    <location>
        <begin position="10"/>
        <end position="32"/>
    </location>
</feature>
<keyword evidence="3" id="KW-1185">Reference proteome</keyword>
<name>A0A1V6SYS7_9EURO</name>
<dbReference type="AlphaFoldDB" id="A0A1V6SYS7"/>